<comment type="caution">
    <text evidence="5">The sequence shown here is derived from an EMBL/GenBank/DDBJ whole genome shotgun (WGS) entry which is preliminary data.</text>
</comment>
<dbReference type="SFLD" id="SFLDS00003">
    <property type="entry name" value="Haloacid_Dehalogenase"/>
    <property type="match status" value="1"/>
</dbReference>
<dbReference type="SUPFAM" id="SSF56784">
    <property type="entry name" value="HAD-like"/>
    <property type="match status" value="1"/>
</dbReference>
<keyword evidence="3 5" id="KW-0378">Hydrolase</keyword>
<evidence type="ECO:0000256" key="4">
    <source>
        <dbReference type="ARBA" id="ARBA00022842"/>
    </source>
</evidence>
<evidence type="ECO:0000256" key="2">
    <source>
        <dbReference type="ARBA" id="ARBA00022723"/>
    </source>
</evidence>
<keyword evidence="4" id="KW-0460">Magnesium</keyword>
<dbReference type="EMBL" id="QNRJ01000041">
    <property type="protein sequence ID" value="RBO98152.1"/>
    <property type="molecule type" value="Genomic_DNA"/>
</dbReference>
<dbReference type="PRINTS" id="PR00413">
    <property type="entry name" value="HADHALOGNASE"/>
</dbReference>
<dbReference type="InterPro" id="IPR023214">
    <property type="entry name" value="HAD_sf"/>
</dbReference>
<dbReference type="Pfam" id="PF13419">
    <property type="entry name" value="HAD_2"/>
    <property type="match status" value="1"/>
</dbReference>
<dbReference type="PANTHER" id="PTHR46470">
    <property type="entry name" value="N-ACYLNEURAMINATE-9-PHOSPHATASE"/>
    <property type="match status" value="1"/>
</dbReference>
<dbReference type="GO" id="GO:0016791">
    <property type="term" value="F:phosphatase activity"/>
    <property type="evidence" value="ECO:0007669"/>
    <property type="project" value="TreeGrafter"/>
</dbReference>
<evidence type="ECO:0000256" key="3">
    <source>
        <dbReference type="ARBA" id="ARBA00022801"/>
    </source>
</evidence>
<name>A0A366E767_9BACI</name>
<reference evidence="5 6" key="1">
    <citation type="submission" date="2018-06" db="EMBL/GenBank/DDBJ databases">
        <title>Freshwater and sediment microbial communities from various areas in North America, analyzing microbe dynamics in response to fracking.</title>
        <authorList>
            <person name="Lamendella R."/>
        </authorList>
    </citation>
    <scope>NUCLEOTIDE SEQUENCE [LARGE SCALE GENOMIC DNA]</scope>
    <source>
        <strain evidence="5 6">97B</strain>
    </source>
</reference>
<dbReference type="RefSeq" id="WP_258549763.1">
    <property type="nucleotide sequence ID" value="NZ_QNRJ01000041.1"/>
</dbReference>
<accession>A0A366E767</accession>
<comment type="cofactor">
    <cofactor evidence="1">
        <name>Mg(2+)</name>
        <dbReference type="ChEBI" id="CHEBI:18420"/>
    </cofactor>
</comment>
<dbReference type="GO" id="GO:0046872">
    <property type="term" value="F:metal ion binding"/>
    <property type="evidence" value="ECO:0007669"/>
    <property type="project" value="UniProtKB-KW"/>
</dbReference>
<dbReference type="InterPro" id="IPR006439">
    <property type="entry name" value="HAD-SF_hydro_IA"/>
</dbReference>
<sequence length="228" mass="26443">MNKHSLLLFDLDNTLLNSSWFNEGLIKTIKNHPKTKNLDEVTFVERMLNVPQSLLDKFISREITPLEFRRARWNQSFAHFSVLTHSELLDEIDELFFKNSLKFIAVNTKITDFLAELKVDYQLGIVTNGLYDARLKIKEMQLSNVFPDETIFDAEQIGFRKPDPEIYLHALEYFGKKPKEALFIGDSWSHDVAGPMEVGIDAIWVNENRGIAKHLTIIPLQLSLMYLK</sequence>
<dbReference type="InterPro" id="IPR041492">
    <property type="entry name" value="HAD_2"/>
</dbReference>
<dbReference type="Proteomes" id="UP000252118">
    <property type="component" value="Unassembled WGS sequence"/>
</dbReference>
<dbReference type="InterPro" id="IPR051400">
    <property type="entry name" value="HAD-like_hydrolase"/>
</dbReference>
<organism evidence="5 6">
    <name type="scientific">Rossellomorea aquimaris</name>
    <dbReference type="NCBI Taxonomy" id="189382"/>
    <lineage>
        <taxon>Bacteria</taxon>
        <taxon>Bacillati</taxon>
        <taxon>Bacillota</taxon>
        <taxon>Bacilli</taxon>
        <taxon>Bacillales</taxon>
        <taxon>Bacillaceae</taxon>
        <taxon>Rossellomorea</taxon>
    </lineage>
</organism>
<dbReference type="AlphaFoldDB" id="A0A366E767"/>
<dbReference type="Gene3D" id="1.20.120.710">
    <property type="entry name" value="Haloacid dehalogenase hydrolase-like domain"/>
    <property type="match status" value="1"/>
</dbReference>
<keyword evidence="2" id="KW-0479">Metal-binding</keyword>
<evidence type="ECO:0000313" key="6">
    <source>
        <dbReference type="Proteomes" id="UP000252118"/>
    </source>
</evidence>
<dbReference type="GO" id="GO:0044281">
    <property type="term" value="P:small molecule metabolic process"/>
    <property type="evidence" value="ECO:0007669"/>
    <property type="project" value="UniProtKB-ARBA"/>
</dbReference>
<evidence type="ECO:0000256" key="1">
    <source>
        <dbReference type="ARBA" id="ARBA00001946"/>
    </source>
</evidence>
<gene>
    <name evidence="5" type="ORF">DET59_1411</name>
</gene>
<dbReference type="SFLD" id="SFLDG01129">
    <property type="entry name" value="C1.5:_HAD__Beta-PGM__Phosphata"/>
    <property type="match status" value="1"/>
</dbReference>
<dbReference type="InterPro" id="IPR036412">
    <property type="entry name" value="HAD-like_sf"/>
</dbReference>
<evidence type="ECO:0000313" key="5">
    <source>
        <dbReference type="EMBL" id="RBO98152.1"/>
    </source>
</evidence>
<dbReference type="NCBIfam" id="TIGR01549">
    <property type="entry name" value="HAD-SF-IA-v1"/>
    <property type="match status" value="1"/>
</dbReference>
<protein>
    <submittedName>
        <fullName evidence="5">Putative hydrolase of the HAD superfamily</fullName>
    </submittedName>
</protein>
<dbReference type="Gene3D" id="3.40.50.1000">
    <property type="entry name" value="HAD superfamily/HAD-like"/>
    <property type="match status" value="1"/>
</dbReference>
<proteinExistence type="predicted"/>
<dbReference type="PANTHER" id="PTHR46470:SF2">
    <property type="entry name" value="GLYCERALDEHYDE 3-PHOSPHATE PHOSPHATASE"/>
    <property type="match status" value="1"/>
</dbReference>